<dbReference type="Gene3D" id="3.40.50.720">
    <property type="entry name" value="NAD(P)-binding Rossmann-like Domain"/>
    <property type="match status" value="1"/>
</dbReference>
<keyword evidence="2" id="KW-1185">Reference proteome</keyword>
<feature type="non-terminal residue" evidence="1">
    <location>
        <position position="1"/>
    </location>
</feature>
<protein>
    <recommendedName>
        <fullName evidence="3">Alcohol dehydrogenase-like C-terminal domain-containing protein</fullName>
    </recommendedName>
</protein>
<gene>
    <name evidence="1" type="ORF">KL946_005401</name>
</gene>
<dbReference type="SUPFAM" id="SSF51735">
    <property type="entry name" value="NAD(P)-binding Rossmann-fold domains"/>
    <property type="match status" value="1"/>
</dbReference>
<comment type="caution">
    <text evidence="1">The sequence shown here is derived from an EMBL/GenBank/DDBJ whole genome shotgun (WGS) entry which is preliminary data.</text>
</comment>
<sequence>VLALGRDRATLEKLASHYSNVQPVLLTGDSGADAATLQKLGPLDAYMDYTPNGAAGPVYLDAAIGALRFGGRVILSGFVFANLSIPYGLVVAKDLTIKGKLMYSRQEAKDFLKMVENGIFKMDHVSARKFPIDKYAEAAELANGKAPWDELVVVNNNK</sequence>
<reference evidence="1 2" key="1">
    <citation type="journal article" date="2021" name="G3 (Bethesda)">
        <title>Genomic diversity, chromosomal rearrangements, and interspecies hybridization in the ogataea polymorpha species complex.</title>
        <authorList>
            <person name="Hanson S.J."/>
            <person name="Cinneide E.O."/>
            <person name="Salzberg L.I."/>
            <person name="Wolfe K.H."/>
            <person name="McGowan J."/>
            <person name="Fitzpatrick D.A."/>
            <person name="Matlin K."/>
        </authorList>
    </citation>
    <scope>NUCLEOTIDE SEQUENCE [LARGE SCALE GENOMIC DNA]</scope>
    <source>
        <strain evidence="1">81-436-3</strain>
    </source>
</reference>
<dbReference type="Gene3D" id="3.90.180.10">
    <property type="entry name" value="Medium-chain alcohol dehydrogenases, catalytic domain"/>
    <property type="match status" value="1"/>
</dbReference>
<name>A0ABQ7R8Q0_9ASCO</name>
<dbReference type="InterPro" id="IPR036291">
    <property type="entry name" value="NAD(P)-bd_dom_sf"/>
</dbReference>
<dbReference type="Proteomes" id="UP000697297">
    <property type="component" value="Unassembled WGS sequence"/>
</dbReference>
<evidence type="ECO:0008006" key="3">
    <source>
        <dbReference type="Google" id="ProtNLM"/>
    </source>
</evidence>
<organism evidence="1 2">
    <name type="scientific">Ogataea haglerorum</name>
    <dbReference type="NCBI Taxonomy" id="1937702"/>
    <lineage>
        <taxon>Eukaryota</taxon>
        <taxon>Fungi</taxon>
        <taxon>Dikarya</taxon>
        <taxon>Ascomycota</taxon>
        <taxon>Saccharomycotina</taxon>
        <taxon>Pichiomycetes</taxon>
        <taxon>Pichiales</taxon>
        <taxon>Pichiaceae</taxon>
        <taxon>Ogataea</taxon>
    </lineage>
</organism>
<evidence type="ECO:0000313" key="1">
    <source>
        <dbReference type="EMBL" id="KAG7761046.1"/>
    </source>
</evidence>
<accession>A0ABQ7R8Q0</accession>
<dbReference type="EMBL" id="JAHLUN010000036">
    <property type="protein sequence ID" value="KAG7761046.1"/>
    <property type="molecule type" value="Genomic_DNA"/>
</dbReference>
<proteinExistence type="predicted"/>
<evidence type="ECO:0000313" key="2">
    <source>
        <dbReference type="Proteomes" id="UP000697297"/>
    </source>
</evidence>